<feature type="transmembrane region" description="Helical" evidence="10">
    <location>
        <begin position="555"/>
        <end position="576"/>
    </location>
</feature>
<dbReference type="GO" id="GO:0012505">
    <property type="term" value="C:endomembrane system"/>
    <property type="evidence" value="ECO:0007669"/>
    <property type="project" value="UniProtKB-SubCell"/>
</dbReference>
<dbReference type="Gramene" id="Kaladp0011s1076.1.v1.1">
    <property type="protein sequence ID" value="Kaladp0011s1076.1.v1.1"/>
    <property type="gene ID" value="Kaladp0011s1076.v1.1"/>
</dbReference>
<dbReference type="GO" id="GO:0071555">
    <property type="term" value="P:cell wall organization"/>
    <property type="evidence" value="ECO:0007669"/>
    <property type="project" value="UniProtKB-KW"/>
</dbReference>
<evidence type="ECO:0000256" key="7">
    <source>
        <dbReference type="ARBA" id="ARBA00023316"/>
    </source>
</evidence>
<dbReference type="GO" id="GO:0016760">
    <property type="term" value="F:cellulose synthase (UDP-forming) activity"/>
    <property type="evidence" value="ECO:0007669"/>
    <property type="project" value="InterPro"/>
</dbReference>
<protein>
    <submittedName>
        <fullName evidence="11">Uncharacterized protein</fullName>
    </submittedName>
</protein>
<evidence type="ECO:0000256" key="3">
    <source>
        <dbReference type="ARBA" id="ARBA00022679"/>
    </source>
</evidence>
<feature type="transmembrane region" description="Helical" evidence="10">
    <location>
        <begin position="489"/>
        <end position="509"/>
    </location>
</feature>
<dbReference type="GO" id="GO:0016020">
    <property type="term" value="C:membrane"/>
    <property type="evidence" value="ECO:0007669"/>
    <property type="project" value="InterPro"/>
</dbReference>
<keyword evidence="7" id="KW-0961">Cell wall biogenesis/degradation</keyword>
<accession>A0A7N0RJ80</accession>
<keyword evidence="4 10" id="KW-0812">Transmembrane</keyword>
<feature type="active site" evidence="8">
    <location>
        <position position="291"/>
    </location>
</feature>
<evidence type="ECO:0000313" key="12">
    <source>
        <dbReference type="Proteomes" id="UP000594263"/>
    </source>
</evidence>
<dbReference type="PANTHER" id="PTHR13301">
    <property type="entry name" value="X-BOX TRANSCRIPTION FACTOR-RELATED"/>
    <property type="match status" value="1"/>
</dbReference>
<keyword evidence="5 10" id="KW-1133">Transmembrane helix</keyword>
<evidence type="ECO:0000256" key="9">
    <source>
        <dbReference type="PIRSR" id="PIRSR605150-2"/>
    </source>
</evidence>
<evidence type="ECO:0000256" key="5">
    <source>
        <dbReference type="ARBA" id="ARBA00022989"/>
    </source>
</evidence>
<feature type="transmembrane region" description="Helical" evidence="10">
    <location>
        <begin position="399"/>
        <end position="417"/>
    </location>
</feature>
<dbReference type="OMA" id="WRSATSH"/>
<keyword evidence="3" id="KW-0808">Transferase</keyword>
<proteinExistence type="predicted"/>
<feature type="binding site" evidence="9">
    <location>
        <position position="28"/>
    </location>
    <ligand>
        <name>UDP-alpha-D-glucose</name>
        <dbReference type="ChEBI" id="CHEBI:58885"/>
    </ligand>
</feature>
<feature type="transmembrane region" description="Helical" evidence="10">
    <location>
        <begin position="530"/>
        <end position="549"/>
    </location>
</feature>
<keyword evidence="2" id="KW-0328">Glycosyltransferase</keyword>
<feature type="active site" evidence="8">
    <location>
        <position position="28"/>
    </location>
</feature>
<name>A0A7N0RJ80_KALFE</name>
<evidence type="ECO:0000256" key="10">
    <source>
        <dbReference type="SAM" id="Phobius"/>
    </source>
</evidence>
<evidence type="ECO:0000313" key="11">
    <source>
        <dbReference type="EnsemblPlants" id="Kaladp0011s1076.1.v1.1"/>
    </source>
</evidence>
<dbReference type="EnsemblPlants" id="Kaladp0011s1076.1.v1.1">
    <property type="protein sequence ID" value="Kaladp0011s1076.1.v1.1"/>
    <property type="gene ID" value="Kaladp0011s1076.v1.1"/>
</dbReference>
<keyword evidence="12" id="KW-1185">Reference proteome</keyword>
<evidence type="ECO:0000256" key="8">
    <source>
        <dbReference type="PIRSR" id="PIRSR605150-1"/>
    </source>
</evidence>
<evidence type="ECO:0000256" key="4">
    <source>
        <dbReference type="ARBA" id="ARBA00022692"/>
    </source>
</evidence>
<sequence length="578" mass="64092">MTAVNTVLSLLAVDYEPHHKLACYVSHDAASPVTIYSLIQAAEFAKCWVPFCKKHGIQVRAPFRYFGTPVSSAAESIEFQHEWQDMKNEYEKLVSRVEEACNSEIQLLDSEEYDVFSNIKRNDHESIVKVISETGRASSPLQSRSHECSAKIELECAYVQSPHTFYNGLKDDPFGNQLVVSQENIGKGIVGIQGSFYHGTGCFHRKKIIYGLPVDGRTISTPTYGMAATPDRVYGKSLELINSIEDFKSKPLNHGISGSLDAAHQVAGSDYGHGTKWGINIGWIYGSTSEDTVTSLNIQSRGYQSMYCDPVPHSFLGSASPSGPLTTTQIKRWATSLLEILFSPRNPIILSLTTKLHFRQSLAYTWVLVWGLRSVPELCYSLLPAYCVLSNSTFLPKRLIPILLFVMYNLHTLCKYIRCGLSMRAWWNNQRAWRINSCSAWLFGVVGIVLKLLGLSETVLELTKKDGPGSDDGVADREAGRFTFDESPIFVPATALVLVNLVAFGLGFARIAGAGMNGLIWADVKYEPEELGCCIWVPLMLSPFLKGLFGQGKYGIPRATILKSVALALVFFSFCLRV</sequence>
<keyword evidence="6 10" id="KW-0472">Membrane</keyword>
<reference evidence="11" key="1">
    <citation type="submission" date="2021-01" db="UniProtKB">
        <authorList>
            <consortium name="EnsemblPlants"/>
        </authorList>
    </citation>
    <scope>IDENTIFICATION</scope>
</reference>
<comment type="subcellular location">
    <subcellularLocation>
        <location evidence="1">Endomembrane system</location>
    </subcellularLocation>
</comment>
<dbReference type="GO" id="GO:0030244">
    <property type="term" value="P:cellulose biosynthetic process"/>
    <property type="evidence" value="ECO:0007669"/>
    <property type="project" value="InterPro"/>
</dbReference>
<dbReference type="Pfam" id="PF03552">
    <property type="entry name" value="Cellulose_synt"/>
    <property type="match status" value="2"/>
</dbReference>
<organism evidence="11 12">
    <name type="scientific">Kalanchoe fedtschenkoi</name>
    <name type="common">Lavender scallops</name>
    <name type="synonym">South American air plant</name>
    <dbReference type="NCBI Taxonomy" id="63787"/>
    <lineage>
        <taxon>Eukaryota</taxon>
        <taxon>Viridiplantae</taxon>
        <taxon>Streptophyta</taxon>
        <taxon>Embryophyta</taxon>
        <taxon>Tracheophyta</taxon>
        <taxon>Spermatophyta</taxon>
        <taxon>Magnoliopsida</taxon>
        <taxon>eudicotyledons</taxon>
        <taxon>Gunneridae</taxon>
        <taxon>Pentapetalae</taxon>
        <taxon>Saxifragales</taxon>
        <taxon>Crassulaceae</taxon>
        <taxon>Kalanchoe</taxon>
    </lineage>
</organism>
<dbReference type="InterPro" id="IPR005150">
    <property type="entry name" value="Cellulose_synth"/>
</dbReference>
<dbReference type="Proteomes" id="UP000594263">
    <property type="component" value="Unplaced"/>
</dbReference>
<feature type="transmembrane region" description="Helical" evidence="10">
    <location>
        <begin position="438"/>
        <end position="456"/>
    </location>
</feature>
<evidence type="ECO:0000256" key="2">
    <source>
        <dbReference type="ARBA" id="ARBA00022676"/>
    </source>
</evidence>
<evidence type="ECO:0000256" key="1">
    <source>
        <dbReference type="ARBA" id="ARBA00004308"/>
    </source>
</evidence>
<dbReference type="AlphaFoldDB" id="A0A7N0RJ80"/>
<evidence type="ECO:0000256" key="6">
    <source>
        <dbReference type="ARBA" id="ARBA00023136"/>
    </source>
</evidence>